<gene>
    <name evidence="2" type="ORF">ACFFF8_22435</name>
</gene>
<proteinExistence type="predicted"/>
<accession>A0ABV6SDK4</accession>
<dbReference type="PIRSF" id="PIRSF013171">
    <property type="entry name" value="Pur_nuclsid_perm"/>
    <property type="match status" value="1"/>
</dbReference>
<comment type="caution">
    <text evidence="2">The sequence shown here is derived from an EMBL/GenBank/DDBJ whole genome shotgun (WGS) entry which is preliminary data.</text>
</comment>
<feature type="chain" id="PRO_5045769589" evidence="1">
    <location>
        <begin position="31"/>
        <end position="390"/>
    </location>
</feature>
<keyword evidence="1" id="KW-0732">Signal</keyword>
<name>A0ABV6SDK4_9SPHN</name>
<dbReference type="PANTHER" id="PTHR38643">
    <property type="entry name" value="PURINE NUCLEOSIDE PERMEASE C285.05-RELATED"/>
    <property type="match status" value="1"/>
</dbReference>
<feature type="signal peptide" evidence="1">
    <location>
        <begin position="1"/>
        <end position="30"/>
    </location>
</feature>
<protein>
    <submittedName>
        <fullName evidence="2">Purine nucleoside permease</fullName>
    </submittedName>
</protein>
<dbReference type="Proteomes" id="UP001589858">
    <property type="component" value="Unassembled WGS sequence"/>
</dbReference>
<evidence type="ECO:0000313" key="2">
    <source>
        <dbReference type="EMBL" id="MFC0687350.1"/>
    </source>
</evidence>
<dbReference type="PANTHER" id="PTHR38643:SF1">
    <property type="entry name" value="PURINE NUCLEOSIDE PERMEASE C285.05-RELATED"/>
    <property type="match status" value="1"/>
</dbReference>
<dbReference type="EMBL" id="JBHLTM010000085">
    <property type="protein sequence ID" value="MFC0687350.1"/>
    <property type="molecule type" value="Genomic_DNA"/>
</dbReference>
<keyword evidence="3" id="KW-1185">Reference proteome</keyword>
<evidence type="ECO:0000313" key="3">
    <source>
        <dbReference type="Proteomes" id="UP001589858"/>
    </source>
</evidence>
<dbReference type="RefSeq" id="WP_267219877.1">
    <property type="nucleotide sequence ID" value="NZ_JAPCWC010000005.1"/>
</dbReference>
<organism evidence="2 3">
    <name type="scientific">Novosphingobium clariflavum</name>
    <dbReference type="NCBI Taxonomy" id="2029884"/>
    <lineage>
        <taxon>Bacteria</taxon>
        <taxon>Pseudomonadati</taxon>
        <taxon>Pseudomonadota</taxon>
        <taxon>Alphaproteobacteria</taxon>
        <taxon>Sphingomonadales</taxon>
        <taxon>Sphingomonadaceae</taxon>
        <taxon>Novosphingobium</taxon>
    </lineage>
</organism>
<reference evidence="2 3" key="1">
    <citation type="submission" date="2024-09" db="EMBL/GenBank/DDBJ databases">
        <authorList>
            <person name="Sun Q."/>
            <person name="Mori K."/>
        </authorList>
    </citation>
    <scope>NUCLEOTIDE SEQUENCE [LARGE SCALE GENOMIC DNA]</scope>
    <source>
        <strain evidence="2 3">CICC 11035S</strain>
    </source>
</reference>
<dbReference type="Pfam" id="PF06516">
    <property type="entry name" value="NUP"/>
    <property type="match status" value="1"/>
</dbReference>
<evidence type="ECO:0000256" key="1">
    <source>
        <dbReference type="SAM" id="SignalP"/>
    </source>
</evidence>
<sequence length="390" mass="41365">MSTIQSIAVRGRWRLAAALAALAVPSLPGAVPVAGAAEPAVPALPRLAPIPVKVVVVANFEPGADTGDAPGEFQLWAEREHMDEQIAVRGVLHPLLRNKDGLYGIVWGSAGSLMSGVGEQLTALTLDPRFDFSKTYWLFTGISGVDPEVASVGSAAWSRWVVSGDTLREFDDRAAPGGWPYGLFAIGAKAPNQLPDNPDSFAGMTDAGALSMVAPLNRGLEGWAFAMTRNVVIPDNPDLAKARAAWKGYPNAQKPPFVLEGETLGSVRYWHGPERTQWARDWVKLWTGGKGRFVMTNMESQSMQGAMLNAAAQGRVDLNRVLVLRTASNPSMPPPGVDALASVGDEGPGQMAAYEANYRVGAPVVHALLAHWEQYKDTIPASAGPGGAAK</sequence>
<dbReference type="InterPro" id="IPR009486">
    <property type="entry name" value="Pur_nuclsid_perm"/>
</dbReference>